<evidence type="ECO:0000313" key="2">
    <source>
        <dbReference type="Proteomes" id="UP000653305"/>
    </source>
</evidence>
<keyword evidence="2" id="KW-1185">Reference proteome</keyword>
<comment type="caution">
    <text evidence="1">The sequence shown here is derived from an EMBL/GenBank/DDBJ whole genome shotgun (WGS) entry which is preliminary data.</text>
</comment>
<proteinExistence type="predicted"/>
<accession>A0A830CDK2</accession>
<organism evidence="1 2">
    <name type="scientific">Phtheirospermum japonicum</name>
    <dbReference type="NCBI Taxonomy" id="374723"/>
    <lineage>
        <taxon>Eukaryota</taxon>
        <taxon>Viridiplantae</taxon>
        <taxon>Streptophyta</taxon>
        <taxon>Embryophyta</taxon>
        <taxon>Tracheophyta</taxon>
        <taxon>Spermatophyta</taxon>
        <taxon>Magnoliopsida</taxon>
        <taxon>eudicotyledons</taxon>
        <taxon>Gunneridae</taxon>
        <taxon>Pentapetalae</taxon>
        <taxon>asterids</taxon>
        <taxon>lamiids</taxon>
        <taxon>Lamiales</taxon>
        <taxon>Orobanchaceae</taxon>
        <taxon>Orobanchaceae incertae sedis</taxon>
        <taxon>Phtheirospermum</taxon>
    </lineage>
</organism>
<reference evidence="1" key="1">
    <citation type="submission" date="2020-07" db="EMBL/GenBank/DDBJ databases">
        <title>Ethylene signaling mediates host invasion by parasitic plants.</title>
        <authorList>
            <person name="Yoshida S."/>
        </authorList>
    </citation>
    <scope>NUCLEOTIDE SEQUENCE</scope>
    <source>
        <strain evidence="1">Okayama</strain>
    </source>
</reference>
<sequence length="132" mass="14825">MQSFKCVNSRNWPNDHLLKISCPKKLQFASLSQSIGIELRSTSNKWRVLCVTAVAQEEEAALTVPSVEEEEEDVAGGETGGAHTKLILGICRIIMIVRSLLVLFKNMLVLASSGSLQQEHRNKQRTRIRDYE</sequence>
<dbReference type="AlphaFoldDB" id="A0A830CDK2"/>
<dbReference type="EMBL" id="BMAC01000334">
    <property type="protein sequence ID" value="GFP94103.1"/>
    <property type="molecule type" value="Genomic_DNA"/>
</dbReference>
<name>A0A830CDK2_9LAMI</name>
<gene>
    <name evidence="1" type="ORF">PHJA_001554700</name>
</gene>
<evidence type="ECO:0000313" key="1">
    <source>
        <dbReference type="EMBL" id="GFP94103.1"/>
    </source>
</evidence>
<protein>
    <submittedName>
        <fullName evidence="1">Uncharacterized protein</fullName>
    </submittedName>
</protein>
<dbReference type="Proteomes" id="UP000653305">
    <property type="component" value="Unassembled WGS sequence"/>
</dbReference>